<dbReference type="RefSeq" id="WP_094924130.1">
    <property type="nucleotide sequence ID" value="NZ_NPIA01000003.1"/>
</dbReference>
<keyword evidence="11" id="KW-1185">Reference proteome</keyword>
<dbReference type="PANTHER" id="PTHR43553:SF27">
    <property type="entry name" value="ENERGY-COUPLING FACTOR TRANSPORTER ATP-BINDING PROTEIN ECFA2"/>
    <property type="match status" value="1"/>
</dbReference>
<dbReference type="GO" id="GO:0016887">
    <property type="term" value="F:ATP hydrolysis activity"/>
    <property type="evidence" value="ECO:0007669"/>
    <property type="project" value="InterPro"/>
</dbReference>
<evidence type="ECO:0000313" key="11">
    <source>
        <dbReference type="Proteomes" id="UP000217083"/>
    </source>
</evidence>
<dbReference type="InterPro" id="IPR003593">
    <property type="entry name" value="AAA+_ATPase"/>
</dbReference>
<comment type="caution">
    <text evidence="10">The sequence shown here is derived from an EMBL/GenBank/DDBJ whole genome shotgun (WGS) entry which is preliminary data.</text>
</comment>
<protein>
    <submittedName>
        <fullName evidence="10">ABC transporter</fullName>
    </submittedName>
</protein>
<dbReference type="PANTHER" id="PTHR43553">
    <property type="entry name" value="HEAVY METAL TRANSPORTER"/>
    <property type="match status" value="1"/>
</dbReference>
<dbReference type="EMBL" id="NPIA01000003">
    <property type="protein sequence ID" value="OZM57457.1"/>
    <property type="molecule type" value="Genomic_DNA"/>
</dbReference>
<feature type="domain" description="ABC transporter" evidence="9">
    <location>
        <begin position="7"/>
        <end position="233"/>
    </location>
</feature>
<dbReference type="InterPro" id="IPR003439">
    <property type="entry name" value="ABC_transporter-like_ATP-bd"/>
</dbReference>
<organism evidence="10 11">
    <name type="scientific">Lottiidibacillus patelloidae</name>
    <dbReference type="NCBI Taxonomy" id="2670334"/>
    <lineage>
        <taxon>Bacteria</taxon>
        <taxon>Bacillati</taxon>
        <taxon>Bacillota</taxon>
        <taxon>Bacilli</taxon>
        <taxon>Bacillales</taxon>
        <taxon>Bacillaceae</taxon>
        <taxon>Lottiidibacillus</taxon>
    </lineage>
</organism>
<dbReference type="GO" id="GO:0042626">
    <property type="term" value="F:ATPase-coupled transmembrane transporter activity"/>
    <property type="evidence" value="ECO:0007669"/>
    <property type="project" value="TreeGrafter"/>
</dbReference>
<keyword evidence="3" id="KW-0813">Transport</keyword>
<reference evidence="10 11" key="2">
    <citation type="submission" date="2017-09" db="EMBL/GenBank/DDBJ databases">
        <title>Bacillus patelloidae sp. nov., isolated from the intestinal tract of a marine limpet.</title>
        <authorList>
            <person name="Liu R."/>
            <person name="Dong C."/>
            <person name="Shao Z."/>
        </authorList>
    </citation>
    <scope>NUCLEOTIDE SEQUENCE [LARGE SCALE GENOMIC DNA]</scope>
    <source>
        <strain evidence="10 11">SA5d-4</strain>
    </source>
</reference>
<dbReference type="CDD" id="cd03225">
    <property type="entry name" value="ABC_cobalt_CbiO_domain1"/>
    <property type="match status" value="2"/>
</dbReference>
<dbReference type="InterPro" id="IPR017871">
    <property type="entry name" value="ABC_transporter-like_CS"/>
</dbReference>
<feature type="domain" description="ABC transporter" evidence="9">
    <location>
        <begin position="263"/>
        <end position="492"/>
    </location>
</feature>
<sequence>MTSSYGVDKLRLKFPGGESLLFKDLSLCFRKGEKVLMLGPSGCGKSTLLQVMAGIIPNSIEVPMKAESINVPESWAYVFQDPESQFCMPFVDEEIAFVLENLQVPQPEMKERIEQLLATVNLRLENLHTNIQHLSGGMKQRLAIASVLALDPEVLFLDEPTAMLDPEGTKQVWQTLKDVSKDKTVIIVEHKIDEVIDFVDRIILFNSNGQIIADGKKEDVFANNKAELISGGIWYPDVWNEYINSKQKSYQQEIHFNEQSDLLKLDDFKGYRGKEIKIAVSSTSVKPGEWITVIGENGAGKSTFLHALMQLIKTSGTYEFAEKVVSKRTKLTEEMSFVFQNPEYQFVTNTVYDEVAFTLRIDQVPEKVIKPRVEKILRQFQLTAFAENHPYQLSIGQKRRLSVATAIVKNQKVLLLDEPTFGQDAKNTFEILEHLQLLQENGTSIIMVTHDLHIVEHFATRVWQIEQGILTEDYEVRKRERPASLEGSELYVR</sequence>
<dbReference type="InterPro" id="IPR015856">
    <property type="entry name" value="ABC_transpr_CbiO/EcfA_su"/>
</dbReference>
<dbReference type="GO" id="GO:0043190">
    <property type="term" value="C:ATP-binding cassette (ABC) transporter complex"/>
    <property type="evidence" value="ECO:0007669"/>
    <property type="project" value="TreeGrafter"/>
</dbReference>
<dbReference type="SUPFAM" id="SSF52540">
    <property type="entry name" value="P-loop containing nucleoside triphosphate hydrolases"/>
    <property type="match status" value="2"/>
</dbReference>
<evidence type="ECO:0000259" key="9">
    <source>
        <dbReference type="PROSITE" id="PS50893"/>
    </source>
</evidence>
<comment type="subcellular location">
    <subcellularLocation>
        <location evidence="1">Cell membrane</location>
        <topology evidence="1">Peripheral membrane protein</topology>
    </subcellularLocation>
</comment>
<evidence type="ECO:0000256" key="7">
    <source>
        <dbReference type="ARBA" id="ARBA00022967"/>
    </source>
</evidence>
<keyword evidence="5" id="KW-0547">Nucleotide-binding</keyword>
<name>A0A263BVU7_9BACI</name>
<gene>
    <name evidence="10" type="ORF">CIB95_08360</name>
</gene>
<evidence type="ECO:0000256" key="3">
    <source>
        <dbReference type="ARBA" id="ARBA00022448"/>
    </source>
</evidence>
<dbReference type="PROSITE" id="PS00211">
    <property type="entry name" value="ABC_TRANSPORTER_1"/>
    <property type="match status" value="1"/>
</dbReference>
<dbReference type="Pfam" id="PF00005">
    <property type="entry name" value="ABC_tran"/>
    <property type="match status" value="2"/>
</dbReference>
<proteinExistence type="inferred from homology"/>
<keyword evidence="8" id="KW-0472">Membrane</keyword>
<evidence type="ECO:0000256" key="2">
    <source>
        <dbReference type="ARBA" id="ARBA00005417"/>
    </source>
</evidence>
<evidence type="ECO:0000256" key="8">
    <source>
        <dbReference type="ARBA" id="ARBA00023136"/>
    </source>
</evidence>
<dbReference type="SMART" id="SM00382">
    <property type="entry name" value="AAA"/>
    <property type="match status" value="2"/>
</dbReference>
<keyword evidence="4" id="KW-1003">Cell membrane</keyword>
<reference evidence="11" key="1">
    <citation type="submission" date="2017-08" db="EMBL/GenBank/DDBJ databases">
        <authorList>
            <person name="Huang Z."/>
        </authorList>
    </citation>
    <scope>NUCLEOTIDE SEQUENCE [LARGE SCALE GENOMIC DNA]</scope>
    <source>
        <strain evidence="11">SA5d-4</strain>
    </source>
</reference>
<evidence type="ECO:0000256" key="5">
    <source>
        <dbReference type="ARBA" id="ARBA00022741"/>
    </source>
</evidence>
<keyword evidence="7" id="KW-1278">Translocase</keyword>
<accession>A0A263BVU7</accession>
<dbReference type="Gene3D" id="3.40.50.300">
    <property type="entry name" value="P-loop containing nucleotide triphosphate hydrolases"/>
    <property type="match status" value="2"/>
</dbReference>
<keyword evidence="6" id="KW-0067">ATP-binding</keyword>
<evidence type="ECO:0000256" key="6">
    <source>
        <dbReference type="ARBA" id="ARBA00022840"/>
    </source>
</evidence>
<comment type="similarity">
    <text evidence="2">Belongs to the ABC transporter superfamily.</text>
</comment>
<dbReference type="AlphaFoldDB" id="A0A263BVU7"/>
<dbReference type="InterPro" id="IPR027417">
    <property type="entry name" value="P-loop_NTPase"/>
</dbReference>
<evidence type="ECO:0000256" key="1">
    <source>
        <dbReference type="ARBA" id="ARBA00004202"/>
    </source>
</evidence>
<evidence type="ECO:0000313" key="10">
    <source>
        <dbReference type="EMBL" id="OZM57457.1"/>
    </source>
</evidence>
<dbReference type="PROSITE" id="PS50893">
    <property type="entry name" value="ABC_TRANSPORTER_2"/>
    <property type="match status" value="2"/>
</dbReference>
<dbReference type="InterPro" id="IPR050095">
    <property type="entry name" value="ECF_ABC_transporter_ATP-bd"/>
</dbReference>
<dbReference type="Proteomes" id="UP000217083">
    <property type="component" value="Unassembled WGS sequence"/>
</dbReference>
<evidence type="ECO:0000256" key="4">
    <source>
        <dbReference type="ARBA" id="ARBA00022475"/>
    </source>
</evidence>
<dbReference type="GO" id="GO:0005524">
    <property type="term" value="F:ATP binding"/>
    <property type="evidence" value="ECO:0007669"/>
    <property type="project" value="UniProtKB-KW"/>
</dbReference>